<evidence type="ECO:0000313" key="2">
    <source>
        <dbReference type="Proteomes" id="UP000228593"/>
    </source>
</evidence>
<keyword evidence="1" id="KW-0540">Nuclease</keyword>
<dbReference type="RefSeq" id="WP_099917923.1">
    <property type="nucleotide sequence ID" value="NZ_BMHS01000047.1"/>
</dbReference>
<sequence>MSIRPINFRASCVKTLSAVEAEPTKSNQHEFNGVAQLKNLFGSEKTHMTVSFSTRGLDDICLSGMTWYEARESHATRSEYRFYFQSNAVMERAREGDNIIIGFDLSNNIHCELITQGASGYTATTGWVVQTP</sequence>
<gene>
    <name evidence="1" type="ORF">CR103_21360</name>
</gene>
<proteinExistence type="predicted"/>
<reference evidence="1 2" key="1">
    <citation type="submission" date="2017-10" db="EMBL/GenBank/DDBJ databases">
        <title>Massilia psychrophilum sp. nov., a novel purple-pigmented bacterium isolated from Tianshan glacier, Xinjiang Municipality, China.</title>
        <authorList>
            <person name="Wang H."/>
        </authorList>
    </citation>
    <scope>NUCLEOTIDE SEQUENCE [LARGE SCALE GENOMIC DNA]</scope>
    <source>
        <strain evidence="1 2">JCM 30813</strain>
    </source>
</reference>
<keyword evidence="1" id="KW-0255">Endonuclease</keyword>
<evidence type="ECO:0000313" key="1">
    <source>
        <dbReference type="EMBL" id="PIL37826.1"/>
    </source>
</evidence>
<dbReference type="EMBL" id="PDOB01000065">
    <property type="protein sequence ID" value="PIL37826.1"/>
    <property type="molecule type" value="Genomic_DNA"/>
</dbReference>
<name>A0A2G8SVM0_9BURK</name>
<protein>
    <submittedName>
        <fullName evidence="1">Type II restriction endonuclease</fullName>
    </submittedName>
</protein>
<keyword evidence="2" id="KW-1185">Reference proteome</keyword>
<comment type="caution">
    <text evidence="1">The sequence shown here is derived from an EMBL/GenBank/DDBJ whole genome shotgun (WGS) entry which is preliminary data.</text>
</comment>
<keyword evidence="1" id="KW-0378">Hydrolase</keyword>
<dbReference type="OrthoDB" id="9797574at2"/>
<accession>A0A2G8SVM0</accession>
<dbReference type="AlphaFoldDB" id="A0A2G8SVM0"/>
<organism evidence="1 2">
    <name type="scientific">Massilia psychrophila</name>
    <dbReference type="NCBI Taxonomy" id="1603353"/>
    <lineage>
        <taxon>Bacteria</taxon>
        <taxon>Pseudomonadati</taxon>
        <taxon>Pseudomonadota</taxon>
        <taxon>Betaproteobacteria</taxon>
        <taxon>Burkholderiales</taxon>
        <taxon>Oxalobacteraceae</taxon>
        <taxon>Telluria group</taxon>
        <taxon>Massilia</taxon>
    </lineage>
</organism>
<dbReference type="Proteomes" id="UP000228593">
    <property type="component" value="Unassembled WGS sequence"/>
</dbReference>
<dbReference type="GO" id="GO:0004519">
    <property type="term" value="F:endonuclease activity"/>
    <property type="evidence" value="ECO:0007669"/>
    <property type="project" value="UniProtKB-KW"/>
</dbReference>